<feature type="transmembrane region" description="Helical" evidence="1">
    <location>
        <begin position="208"/>
        <end position="228"/>
    </location>
</feature>
<feature type="transmembrane region" description="Helical" evidence="1">
    <location>
        <begin position="146"/>
        <end position="167"/>
    </location>
</feature>
<dbReference type="EMBL" id="LCAN01000001">
    <property type="protein sequence ID" value="KKR95052.1"/>
    <property type="molecule type" value="Genomic_DNA"/>
</dbReference>
<reference evidence="2 3" key="1">
    <citation type="journal article" date="2015" name="Nature">
        <title>rRNA introns, odd ribosomes, and small enigmatic genomes across a large radiation of phyla.</title>
        <authorList>
            <person name="Brown C.T."/>
            <person name="Hug L.A."/>
            <person name="Thomas B.C."/>
            <person name="Sharon I."/>
            <person name="Castelle C.J."/>
            <person name="Singh A."/>
            <person name="Wilkins M.J."/>
            <person name="Williams K.H."/>
            <person name="Banfield J.F."/>
        </authorList>
    </citation>
    <scope>NUCLEOTIDE SEQUENCE [LARGE SCALE GENOMIC DNA]</scope>
</reference>
<feature type="transmembrane region" description="Helical" evidence="1">
    <location>
        <begin position="113"/>
        <end position="134"/>
    </location>
</feature>
<keyword evidence="1" id="KW-1133">Transmembrane helix</keyword>
<gene>
    <name evidence="2" type="ORF">UU41_C0001G0042</name>
</gene>
<feature type="transmembrane region" description="Helical" evidence="1">
    <location>
        <begin position="87"/>
        <end position="107"/>
    </location>
</feature>
<keyword evidence="1" id="KW-0472">Membrane</keyword>
<name>A0A0G0Y461_9BACT</name>
<dbReference type="Proteomes" id="UP000034961">
    <property type="component" value="Unassembled WGS sequence"/>
</dbReference>
<keyword evidence="1" id="KW-0812">Transmembrane</keyword>
<proteinExistence type="predicted"/>
<sequence>MIFGIINTIFLIVDLVVFPYLWRLELLKLDSIPYEASYSSAYRTAYETFENNSARLNLINILFILSVFVIWLIYLHKNKQNINYKGFLLIVLLYLYYSVSLMTQTLVDGWTAMYLGFLYLGFFSALFVTTLIILTRTYLKKISFNFKFKSTLLFMGVFLAQLVTMALNPSDCGDAPGSFNFIQTLYIDIRCGSGGTNITPMVSSSMDMIVILTYLALTAILWIKGLFFDIRNKI</sequence>
<evidence type="ECO:0000313" key="2">
    <source>
        <dbReference type="EMBL" id="KKR95052.1"/>
    </source>
</evidence>
<protein>
    <submittedName>
        <fullName evidence="2">Uncharacterized protein</fullName>
    </submittedName>
</protein>
<organism evidence="2 3">
    <name type="scientific">Candidatus Roizmanbacteria bacterium GW2011_GWA1_41_13</name>
    <dbReference type="NCBI Taxonomy" id="1618474"/>
    <lineage>
        <taxon>Bacteria</taxon>
        <taxon>Candidatus Roizmaniibacteriota</taxon>
    </lineage>
</organism>
<feature type="transmembrane region" description="Helical" evidence="1">
    <location>
        <begin position="56"/>
        <end position="75"/>
    </location>
</feature>
<comment type="caution">
    <text evidence="2">The sequence shown here is derived from an EMBL/GenBank/DDBJ whole genome shotgun (WGS) entry which is preliminary data.</text>
</comment>
<dbReference type="AlphaFoldDB" id="A0A0G0Y461"/>
<accession>A0A0G0Y461</accession>
<feature type="transmembrane region" description="Helical" evidence="1">
    <location>
        <begin position="5"/>
        <end position="22"/>
    </location>
</feature>
<evidence type="ECO:0000313" key="3">
    <source>
        <dbReference type="Proteomes" id="UP000034961"/>
    </source>
</evidence>
<evidence type="ECO:0000256" key="1">
    <source>
        <dbReference type="SAM" id="Phobius"/>
    </source>
</evidence>